<name>A0A6D2KAI1_9BRAS</name>
<sequence length="89" mass="9958">MEKMITRAVMVFRLDGEGNAVYTEDIGDLRIFISNSKPFCVPPSSFQAWSLTSSNSSMWTNSEGSVSSVLLSLLEVENLISLTRFHPKR</sequence>
<organism evidence="1 2">
    <name type="scientific">Microthlaspi erraticum</name>
    <dbReference type="NCBI Taxonomy" id="1685480"/>
    <lineage>
        <taxon>Eukaryota</taxon>
        <taxon>Viridiplantae</taxon>
        <taxon>Streptophyta</taxon>
        <taxon>Embryophyta</taxon>
        <taxon>Tracheophyta</taxon>
        <taxon>Spermatophyta</taxon>
        <taxon>Magnoliopsida</taxon>
        <taxon>eudicotyledons</taxon>
        <taxon>Gunneridae</taxon>
        <taxon>Pentapetalae</taxon>
        <taxon>rosids</taxon>
        <taxon>malvids</taxon>
        <taxon>Brassicales</taxon>
        <taxon>Brassicaceae</taxon>
        <taxon>Coluteocarpeae</taxon>
        <taxon>Microthlaspi</taxon>
    </lineage>
</organism>
<dbReference type="Proteomes" id="UP000467841">
    <property type="component" value="Unassembled WGS sequence"/>
</dbReference>
<evidence type="ECO:0008006" key="3">
    <source>
        <dbReference type="Google" id="ProtNLM"/>
    </source>
</evidence>
<dbReference type="AlphaFoldDB" id="A0A6D2KAI1"/>
<proteinExistence type="predicted"/>
<dbReference type="OrthoDB" id="668187at2759"/>
<keyword evidence="2" id="KW-1185">Reference proteome</keyword>
<evidence type="ECO:0000313" key="2">
    <source>
        <dbReference type="Proteomes" id="UP000467841"/>
    </source>
</evidence>
<protein>
    <recommendedName>
        <fullName evidence="3">DUF295 domain-containing protein</fullName>
    </recommendedName>
</protein>
<dbReference type="EMBL" id="CACVBM020001407">
    <property type="protein sequence ID" value="CAA7049171.1"/>
    <property type="molecule type" value="Genomic_DNA"/>
</dbReference>
<evidence type="ECO:0000313" key="1">
    <source>
        <dbReference type="EMBL" id="CAA7049171.1"/>
    </source>
</evidence>
<reference evidence="1" key="1">
    <citation type="submission" date="2020-01" db="EMBL/GenBank/DDBJ databases">
        <authorList>
            <person name="Mishra B."/>
        </authorList>
    </citation>
    <scope>NUCLEOTIDE SEQUENCE [LARGE SCALE GENOMIC DNA]</scope>
</reference>
<comment type="caution">
    <text evidence="1">The sequence shown here is derived from an EMBL/GenBank/DDBJ whole genome shotgun (WGS) entry which is preliminary data.</text>
</comment>
<gene>
    <name evidence="1" type="ORF">MERR_LOCUS36406</name>
</gene>
<accession>A0A6D2KAI1</accession>